<reference evidence="3" key="1">
    <citation type="journal article" date="2023" name="Proc. Natl. Acad. Sci. U.S.A.">
        <title>Genomic and structural basis for evolution of tropane alkaloid biosynthesis.</title>
        <authorList>
            <person name="Wanga Y.-J."/>
            <person name="Taina T."/>
            <person name="Yua J.-Y."/>
            <person name="Lia J."/>
            <person name="Xua B."/>
            <person name="Chenc J."/>
            <person name="D'Auriad J.C."/>
            <person name="Huanga J.-P."/>
            <person name="Huanga S.-X."/>
        </authorList>
    </citation>
    <scope>NUCLEOTIDE SEQUENCE [LARGE SCALE GENOMIC DNA]</scope>
    <source>
        <strain evidence="3">cv. KIB-2019</strain>
    </source>
</reference>
<evidence type="ECO:0000313" key="2">
    <source>
        <dbReference type="EMBL" id="KAJ8550016.1"/>
    </source>
</evidence>
<gene>
    <name evidence="2" type="ORF">K7X08_033723</name>
</gene>
<proteinExistence type="predicted"/>
<dbReference type="GO" id="GO:0015098">
    <property type="term" value="F:molybdate ion transmembrane transporter activity"/>
    <property type="evidence" value="ECO:0007669"/>
    <property type="project" value="InterPro"/>
</dbReference>
<dbReference type="GO" id="GO:0016020">
    <property type="term" value="C:membrane"/>
    <property type="evidence" value="ECO:0007669"/>
    <property type="project" value="InterPro"/>
</dbReference>
<name>A0A9Q1M639_9SOLA</name>
<feature type="transmembrane region" description="Helical" evidence="1">
    <location>
        <begin position="69"/>
        <end position="88"/>
    </location>
</feature>
<dbReference type="InterPro" id="IPR008509">
    <property type="entry name" value="MOT2/MFSD5"/>
</dbReference>
<dbReference type="PANTHER" id="PTHR23516:SF2">
    <property type="entry name" value="MOLYBDATE-ANION TRANSPORTER"/>
    <property type="match status" value="1"/>
</dbReference>
<keyword evidence="3" id="KW-1185">Reference proteome</keyword>
<dbReference type="Proteomes" id="UP001152561">
    <property type="component" value="Unassembled WGS sequence"/>
</dbReference>
<evidence type="ECO:0000256" key="1">
    <source>
        <dbReference type="SAM" id="Phobius"/>
    </source>
</evidence>
<evidence type="ECO:0000313" key="3">
    <source>
        <dbReference type="Proteomes" id="UP001152561"/>
    </source>
</evidence>
<keyword evidence="1" id="KW-0812">Transmembrane</keyword>
<keyword evidence="1" id="KW-0472">Membrane</keyword>
<comment type="caution">
    <text evidence="2">The sequence shown here is derived from an EMBL/GenBank/DDBJ whole genome shotgun (WGS) entry which is preliminary data.</text>
</comment>
<dbReference type="AlphaFoldDB" id="A0A9Q1M639"/>
<dbReference type="OrthoDB" id="1701340at2759"/>
<protein>
    <submittedName>
        <fullName evidence="2">Uncharacterized protein</fullName>
    </submittedName>
</protein>
<keyword evidence="1" id="KW-1133">Transmembrane helix</keyword>
<feature type="transmembrane region" description="Helical" evidence="1">
    <location>
        <begin position="36"/>
        <end position="57"/>
    </location>
</feature>
<sequence>MIIRKYKFLWCYSHPCMGLVLPSFGRLRTMYVPNKLRGGMMSLSLAPSNTLLLFFLVQRDCYRNIENSTIIATAALGLFTAAGCMYMLKQLGKQPHQNCCDPFYL</sequence>
<dbReference type="PANTHER" id="PTHR23516">
    <property type="entry name" value="SAM (S-ADENOSYL METHIONINE) TRANSPORTER"/>
    <property type="match status" value="1"/>
</dbReference>
<organism evidence="2 3">
    <name type="scientific">Anisodus acutangulus</name>
    <dbReference type="NCBI Taxonomy" id="402998"/>
    <lineage>
        <taxon>Eukaryota</taxon>
        <taxon>Viridiplantae</taxon>
        <taxon>Streptophyta</taxon>
        <taxon>Embryophyta</taxon>
        <taxon>Tracheophyta</taxon>
        <taxon>Spermatophyta</taxon>
        <taxon>Magnoliopsida</taxon>
        <taxon>eudicotyledons</taxon>
        <taxon>Gunneridae</taxon>
        <taxon>Pentapetalae</taxon>
        <taxon>asterids</taxon>
        <taxon>lamiids</taxon>
        <taxon>Solanales</taxon>
        <taxon>Solanaceae</taxon>
        <taxon>Solanoideae</taxon>
        <taxon>Hyoscyameae</taxon>
        <taxon>Anisodus</taxon>
    </lineage>
</organism>
<accession>A0A9Q1M639</accession>
<dbReference type="EMBL" id="JAJAGQ010000011">
    <property type="protein sequence ID" value="KAJ8550016.1"/>
    <property type="molecule type" value="Genomic_DNA"/>
</dbReference>